<comment type="caution">
    <text evidence="1">The sequence shown here is derived from an EMBL/GenBank/DDBJ whole genome shotgun (WGS) entry which is preliminary data.</text>
</comment>
<feature type="non-terminal residue" evidence="1">
    <location>
        <position position="1"/>
    </location>
</feature>
<gene>
    <name evidence="1" type="ORF">S12H4_37724</name>
</gene>
<proteinExistence type="predicted"/>
<dbReference type="AlphaFoldDB" id="X1S5R1"/>
<dbReference type="EMBL" id="BARW01022639">
    <property type="protein sequence ID" value="GAI88243.1"/>
    <property type="molecule type" value="Genomic_DNA"/>
</dbReference>
<dbReference type="InterPro" id="IPR020483">
    <property type="entry name" value="Uncharacterised_YgbA"/>
</dbReference>
<evidence type="ECO:0000313" key="1">
    <source>
        <dbReference type="EMBL" id="GAI88243.1"/>
    </source>
</evidence>
<evidence type="ECO:0008006" key="2">
    <source>
        <dbReference type="Google" id="ProtNLM"/>
    </source>
</evidence>
<organism evidence="1">
    <name type="scientific">marine sediment metagenome</name>
    <dbReference type="NCBI Taxonomy" id="412755"/>
    <lineage>
        <taxon>unclassified sequences</taxon>
        <taxon>metagenomes</taxon>
        <taxon>ecological metagenomes</taxon>
    </lineage>
</organism>
<dbReference type="NCBIfam" id="NF007714">
    <property type="entry name" value="PRK10410.1-2"/>
    <property type="match status" value="1"/>
</dbReference>
<name>X1S5R1_9ZZZZ</name>
<reference evidence="1" key="1">
    <citation type="journal article" date="2014" name="Front. Microbiol.">
        <title>High frequency of phylogenetically diverse reductive dehalogenase-homologous genes in deep subseafloor sedimentary metagenomes.</title>
        <authorList>
            <person name="Kawai M."/>
            <person name="Futagami T."/>
            <person name="Toyoda A."/>
            <person name="Takaki Y."/>
            <person name="Nishi S."/>
            <person name="Hori S."/>
            <person name="Arai W."/>
            <person name="Tsubouchi T."/>
            <person name="Morono Y."/>
            <person name="Uchiyama I."/>
            <person name="Ito T."/>
            <person name="Fujiyama A."/>
            <person name="Inagaki F."/>
            <person name="Takami H."/>
        </authorList>
    </citation>
    <scope>NUCLEOTIDE SEQUENCE</scope>
    <source>
        <strain evidence="1">Expedition CK06-06</strain>
    </source>
</reference>
<sequence length="124" mass="14677">FVTTEVARVDRTLDKDVRVLAKFMEVYCKHKHPDLDKELWLSPDSQGTSNLNPKPLLCHECSALLDYSADRRRLCPLDPKPTCKNCKIHCYVPENRAKIREVMRFSGMYMIKRERVDMIFHYLF</sequence>
<accession>X1S5R1</accession>
<protein>
    <recommendedName>
        <fullName evidence="2">Nitrous oxide-stimulated promoter family protein</fullName>
    </recommendedName>
</protein>
<dbReference type="Pfam" id="PF11756">
    <property type="entry name" value="YgbA_NO"/>
    <property type="match status" value="1"/>
</dbReference>